<dbReference type="EMBL" id="JANPWB010000007">
    <property type="protein sequence ID" value="KAJ1169413.1"/>
    <property type="molecule type" value="Genomic_DNA"/>
</dbReference>
<evidence type="ECO:0000256" key="1">
    <source>
        <dbReference type="SAM" id="MobiDB-lite"/>
    </source>
</evidence>
<accession>A0AAV7SYZ1</accession>
<evidence type="ECO:0000313" key="3">
    <source>
        <dbReference type="Proteomes" id="UP001066276"/>
    </source>
</evidence>
<gene>
    <name evidence="2" type="ORF">NDU88_001306</name>
</gene>
<evidence type="ECO:0000313" key="2">
    <source>
        <dbReference type="EMBL" id="KAJ1169413.1"/>
    </source>
</evidence>
<reference evidence="2" key="1">
    <citation type="journal article" date="2022" name="bioRxiv">
        <title>Sequencing and chromosome-scale assembly of the giantPleurodeles waltlgenome.</title>
        <authorList>
            <person name="Brown T."/>
            <person name="Elewa A."/>
            <person name="Iarovenko S."/>
            <person name="Subramanian E."/>
            <person name="Araus A.J."/>
            <person name="Petzold A."/>
            <person name="Susuki M."/>
            <person name="Suzuki K.-i.T."/>
            <person name="Hayashi T."/>
            <person name="Toyoda A."/>
            <person name="Oliveira C."/>
            <person name="Osipova E."/>
            <person name="Leigh N.D."/>
            <person name="Simon A."/>
            <person name="Yun M.H."/>
        </authorList>
    </citation>
    <scope>NUCLEOTIDE SEQUENCE</scope>
    <source>
        <strain evidence="2">20211129_DDA</strain>
        <tissue evidence="2">Liver</tissue>
    </source>
</reference>
<protein>
    <submittedName>
        <fullName evidence="2">Uncharacterized protein</fullName>
    </submittedName>
</protein>
<feature type="region of interest" description="Disordered" evidence="1">
    <location>
        <begin position="1"/>
        <end position="49"/>
    </location>
</feature>
<dbReference type="AlphaFoldDB" id="A0AAV7SYZ1"/>
<feature type="compositionally biased region" description="Low complexity" evidence="1">
    <location>
        <begin position="12"/>
        <end position="24"/>
    </location>
</feature>
<name>A0AAV7SYZ1_PLEWA</name>
<comment type="caution">
    <text evidence="2">The sequence shown here is derived from an EMBL/GenBank/DDBJ whole genome shotgun (WGS) entry which is preliminary data.</text>
</comment>
<keyword evidence="3" id="KW-1185">Reference proteome</keyword>
<proteinExistence type="predicted"/>
<organism evidence="2 3">
    <name type="scientific">Pleurodeles waltl</name>
    <name type="common">Iberian ribbed newt</name>
    <dbReference type="NCBI Taxonomy" id="8319"/>
    <lineage>
        <taxon>Eukaryota</taxon>
        <taxon>Metazoa</taxon>
        <taxon>Chordata</taxon>
        <taxon>Craniata</taxon>
        <taxon>Vertebrata</taxon>
        <taxon>Euteleostomi</taxon>
        <taxon>Amphibia</taxon>
        <taxon>Batrachia</taxon>
        <taxon>Caudata</taxon>
        <taxon>Salamandroidea</taxon>
        <taxon>Salamandridae</taxon>
        <taxon>Pleurodelinae</taxon>
        <taxon>Pleurodeles</taxon>
    </lineage>
</organism>
<sequence length="67" mass="6745">MDLRLRGPTHFSSSSPGAPLLASGPRGGGAASISRSGSGGVSMKARGRRAGRAVALSAARLPALMWR</sequence>
<dbReference type="Proteomes" id="UP001066276">
    <property type="component" value="Chromosome 4_1"/>
</dbReference>